<dbReference type="InterPro" id="IPR050343">
    <property type="entry name" value="RsuA_PseudoU_synthase"/>
</dbReference>
<dbReference type="InterPro" id="IPR020094">
    <property type="entry name" value="TruA/RsuA/RluB/E/F_N"/>
</dbReference>
<dbReference type="Gene3D" id="3.30.70.1560">
    <property type="entry name" value="Alpha-L RNA-binding motif"/>
    <property type="match status" value="1"/>
</dbReference>
<keyword evidence="2" id="KW-0413">Isomerase</keyword>
<dbReference type="InterPro" id="IPR002942">
    <property type="entry name" value="S4_RNA-bd"/>
</dbReference>
<evidence type="ECO:0000259" key="3">
    <source>
        <dbReference type="SMART" id="SM00363"/>
    </source>
</evidence>
<gene>
    <name evidence="4" type="ORF">METZ01_LOCUS27736</name>
</gene>
<dbReference type="EMBL" id="UINC01001226">
    <property type="protein sequence ID" value="SUZ74882.1"/>
    <property type="molecule type" value="Genomic_DNA"/>
</dbReference>
<dbReference type="SUPFAM" id="SSF55120">
    <property type="entry name" value="Pseudouridine synthase"/>
    <property type="match status" value="1"/>
</dbReference>
<organism evidence="4">
    <name type="scientific">marine metagenome</name>
    <dbReference type="NCBI Taxonomy" id="408172"/>
    <lineage>
        <taxon>unclassified sequences</taxon>
        <taxon>metagenomes</taxon>
        <taxon>ecological metagenomes</taxon>
    </lineage>
</organism>
<dbReference type="Gene3D" id="3.30.70.580">
    <property type="entry name" value="Pseudouridine synthase I, catalytic domain, N-terminal subdomain"/>
    <property type="match status" value="1"/>
</dbReference>
<evidence type="ECO:0000313" key="4">
    <source>
        <dbReference type="EMBL" id="SUZ74882.1"/>
    </source>
</evidence>
<dbReference type="PROSITE" id="PS50889">
    <property type="entry name" value="S4"/>
    <property type="match status" value="1"/>
</dbReference>
<dbReference type="PANTHER" id="PTHR47683">
    <property type="entry name" value="PSEUDOURIDINE SYNTHASE FAMILY PROTEIN-RELATED"/>
    <property type="match status" value="1"/>
</dbReference>
<reference evidence="4" key="1">
    <citation type="submission" date="2018-05" db="EMBL/GenBank/DDBJ databases">
        <authorList>
            <person name="Lanie J.A."/>
            <person name="Ng W.-L."/>
            <person name="Kazmierczak K.M."/>
            <person name="Andrzejewski T.M."/>
            <person name="Davidsen T.M."/>
            <person name="Wayne K.J."/>
            <person name="Tettelin H."/>
            <person name="Glass J.I."/>
            <person name="Rusch D."/>
            <person name="Podicherti R."/>
            <person name="Tsui H.-C.T."/>
            <person name="Winkler M.E."/>
        </authorList>
    </citation>
    <scope>NUCLEOTIDE SEQUENCE</scope>
</reference>
<dbReference type="GO" id="GO:0009982">
    <property type="term" value="F:pseudouridine synthase activity"/>
    <property type="evidence" value="ECO:0007669"/>
    <property type="project" value="InterPro"/>
</dbReference>
<evidence type="ECO:0000256" key="1">
    <source>
        <dbReference type="ARBA" id="ARBA00008348"/>
    </source>
</evidence>
<evidence type="ECO:0000256" key="2">
    <source>
        <dbReference type="ARBA" id="ARBA00023235"/>
    </source>
</evidence>
<dbReference type="CDD" id="cd00165">
    <property type="entry name" value="S4"/>
    <property type="match status" value="1"/>
</dbReference>
<dbReference type="PANTHER" id="PTHR47683:SF2">
    <property type="entry name" value="RNA-BINDING S4 DOMAIN-CONTAINING PROTEIN"/>
    <property type="match status" value="1"/>
</dbReference>
<name>A0A381Q6F2_9ZZZZ</name>
<dbReference type="AlphaFoldDB" id="A0A381Q6F2"/>
<dbReference type="InterPro" id="IPR042092">
    <property type="entry name" value="PsdUridine_s_RsuA/RluB/E/F_cat"/>
</dbReference>
<dbReference type="InterPro" id="IPR020103">
    <property type="entry name" value="PsdUridine_synth_cat_dom_sf"/>
</dbReference>
<dbReference type="InterPro" id="IPR036986">
    <property type="entry name" value="S4_RNA-bd_sf"/>
</dbReference>
<accession>A0A381Q6F2</accession>
<dbReference type="SMART" id="SM00363">
    <property type="entry name" value="S4"/>
    <property type="match status" value="1"/>
</dbReference>
<dbReference type="GO" id="GO:0003723">
    <property type="term" value="F:RNA binding"/>
    <property type="evidence" value="ECO:0007669"/>
    <property type="project" value="InterPro"/>
</dbReference>
<dbReference type="GO" id="GO:0006364">
    <property type="term" value="P:rRNA processing"/>
    <property type="evidence" value="ECO:0007669"/>
    <property type="project" value="UniProtKB-ARBA"/>
</dbReference>
<sequence length="237" mass="27474">MSEKGLIRLNKFISNSGICNRREADEYISQGRVSVNNRIIDRLGSKISIEDKVKLDDKEIIPVKPLYIILNKPKGFQCIDSKKNLKTIFSLLSSISERKRIKSLDFLKENHTGLIILSNDTEFVIQINAKKNLINQIFHLKLDVDFLQKDLKNIKDLDVNDKLKIKSINYVDGANKNEIGIELSIHNIKDLEKLLLDFNYKIISLDRVLFSNFTKKDLSRGQWRNITKQELINLKSF</sequence>
<dbReference type="SUPFAM" id="SSF55174">
    <property type="entry name" value="Alpha-L RNA-binding motif"/>
    <property type="match status" value="1"/>
</dbReference>
<proteinExistence type="inferred from homology"/>
<protein>
    <recommendedName>
        <fullName evidence="3">RNA-binding S4 domain-containing protein</fullName>
    </recommendedName>
</protein>
<dbReference type="Gene3D" id="3.10.290.10">
    <property type="entry name" value="RNA-binding S4 domain"/>
    <property type="match status" value="1"/>
</dbReference>
<feature type="domain" description="RNA-binding S4" evidence="3">
    <location>
        <begin position="7"/>
        <end position="69"/>
    </location>
</feature>
<comment type="similarity">
    <text evidence="1">Belongs to the pseudouridine synthase RsuA family.</text>
</comment>
<dbReference type="Pfam" id="PF01479">
    <property type="entry name" value="S4"/>
    <property type="match status" value="1"/>
</dbReference>
<dbReference type="FunFam" id="3.10.290.10:FF:000003">
    <property type="entry name" value="Pseudouridine synthase"/>
    <property type="match status" value="1"/>
</dbReference>
<dbReference type="GO" id="GO:0001522">
    <property type="term" value="P:pseudouridine synthesis"/>
    <property type="evidence" value="ECO:0007669"/>
    <property type="project" value="InterPro"/>
</dbReference>